<dbReference type="AlphaFoldDB" id="A0A9P9AN74"/>
<dbReference type="PANTHER" id="PTHR48081:SF8">
    <property type="entry name" value="ALPHA_BETA HYDROLASE FOLD-3 DOMAIN-CONTAINING PROTEIN-RELATED"/>
    <property type="match status" value="1"/>
</dbReference>
<evidence type="ECO:0000256" key="4">
    <source>
        <dbReference type="SAM" id="Phobius"/>
    </source>
</evidence>
<keyword evidence="4" id="KW-1133">Transmembrane helix</keyword>
<dbReference type="GO" id="GO:0016787">
    <property type="term" value="F:hydrolase activity"/>
    <property type="evidence" value="ECO:0007669"/>
    <property type="project" value="UniProtKB-KW"/>
</dbReference>
<dbReference type="PANTHER" id="PTHR48081">
    <property type="entry name" value="AB HYDROLASE SUPERFAMILY PROTEIN C4A8.06C"/>
    <property type="match status" value="1"/>
</dbReference>
<proteinExistence type="inferred from homology"/>
<evidence type="ECO:0000313" key="6">
    <source>
        <dbReference type="EMBL" id="KAH6886150.1"/>
    </source>
</evidence>
<dbReference type="InterPro" id="IPR029058">
    <property type="entry name" value="AB_hydrolase_fold"/>
</dbReference>
<reference evidence="6 7" key="1">
    <citation type="journal article" date="2021" name="Nat. Commun.">
        <title>Genetic determinants of endophytism in the Arabidopsis root mycobiome.</title>
        <authorList>
            <person name="Mesny F."/>
            <person name="Miyauchi S."/>
            <person name="Thiergart T."/>
            <person name="Pickel B."/>
            <person name="Atanasova L."/>
            <person name="Karlsson M."/>
            <person name="Huettel B."/>
            <person name="Barry K.W."/>
            <person name="Haridas S."/>
            <person name="Chen C."/>
            <person name="Bauer D."/>
            <person name="Andreopoulos W."/>
            <person name="Pangilinan J."/>
            <person name="LaButti K."/>
            <person name="Riley R."/>
            <person name="Lipzen A."/>
            <person name="Clum A."/>
            <person name="Drula E."/>
            <person name="Henrissat B."/>
            <person name="Kohler A."/>
            <person name="Grigoriev I.V."/>
            <person name="Martin F.M."/>
            <person name="Hacquard S."/>
        </authorList>
    </citation>
    <scope>NUCLEOTIDE SEQUENCE [LARGE SCALE GENOMIC DNA]</scope>
    <source>
        <strain evidence="6 7">MPI-CAGE-CH-0241</strain>
    </source>
</reference>
<evidence type="ECO:0000256" key="1">
    <source>
        <dbReference type="ARBA" id="ARBA00010515"/>
    </source>
</evidence>
<keyword evidence="4" id="KW-0812">Transmembrane</keyword>
<dbReference type="SUPFAM" id="SSF53474">
    <property type="entry name" value="alpha/beta-Hydrolases"/>
    <property type="match status" value="1"/>
</dbReference>
<dbReference type="Proteomes" id="UP000777438">
    <property type="component" value="Unassembled WGS sequence"/>
</dbReference>
<evidence type="ECO:0000256" key="2">
    <source>
        <dbReference type="ARBA" id="ARBA00022801"/>
    </source>
</evidence>
<name>A0A9P9AN74_9HYPO</name>
<organism evidence="6 7">
    <name type="scientific">Thelonectria olida</name>
    <dbReference type="NCBI Taxonomy" id="1576542"/>
    <lineage>
        <taxon>Eukaryota</taxon>
        <taxon>Fungi</taxon>
        <taxon>Dikarya</taxon>
        <taxon>Ascomycota</taxon>
        <taxon>Pezizomycotina</taxon>
        <taxon>Sordariomycetes</taxon>
        <taxon>Hypocreomycetidae</taxon>
        <taxon>Hypocreales</taxon>
        <taxon>Nectriaceae</taxon>
        <taxon>Thelonectria</taxon>
    </lineage>
</organism>
<feature type="domain" description="Alpha/beta hydrolase fold-3" evidence="5">
    <location>
        <begin position="134"/>
        <end position="349"/>
    </location>
</feature>
<dbReference type="PROSITE" id="PS01174">
    <property type="entry name" value="LIPASE_GDXG_SER"/>
    <property type="match status" value="1"/>
</dbReference>
<evidence type="ECO:0000256" key="3">
    <source>
        <dbReference type="PROSITE-ProRule" id="PRU10038"/>
    </source>
</evidence>
<feature type="transmembrane region" description="Helical" evidence="4">
    <location>
        <begin position="12"/>
        <end position="32"/>
    </location>
</feature>
<dbReference type="InterPro" id="IPR033140">
    <property type="entry name" value="Lipase_GDXG_put_SER_AS"/>
</dbReference>
<evidence type="ECO:0000259" key="5">
    <source>
        <dbReference type="Pfam" id="PF07859"/>
    </source>
</evidence>
<keyword evidence="2 6" id="KW-0378">Hydrolase</keyword>
<protein>
    <submittedName>
        <fullName evidence="6">Alpha/beta hydrolase</fullName>
    </submittedName>
</protein>
<keyword evidence="4" id="KW-0472">Membrane</keyword>
<comment type="similarity">
    <text evidence="1">Belongs to the 'GDXG' lipolytic enzyme family.</text>
</comment>
<dbReference type="EMBL" id="JAGPYM010000016">
    <property type="protein sequence ID" value="KAH6886150.1"/>
    <property type="molecule type" value="Genomic_DNA"/>
</dbReference>
<feature type="active site" evidence="3">
    <location>
        <position position="213"/>
    </location>
</feature>
<dbReference type="Gene3D" id="3.40.50.1820">
    <property type="entry name" value="alpha/beta hydrolase"/>
    <property type="match status" value="1"/>
</dbReference>
<dbReference type="InterPro" id="IPR013094">
    <property type="entry name" value="AB_hydrolase_3"/>
</dbReference>
<sequence length="379" mass="41229">MPSHWTQQPSKAFYIATVLPVTGMATMVRLAASSVIRSLRPSQTWSFAKSASVMFVRDGYPRHFCAIRSPAPLSLKPGAEGDRFRLIPEAHHEQITGAADDAEIRPETTGGTWTPAVVPRRDEGADQKELLVALHLHGGAYVIGDGRDDHAGFIAQSLIHNTPCTHVFSPQYRLSNNPGGRFPAALQDAIAAYSYLLNDIGIPASKIVLSGDSAGGNLALALLRYISDHGISTGLPWPSSVLLWSPWVDIASALDPSNMESNRNYSVDCLHSSFLNWGAEALTDLGVVSAENPYISPVRKPFLIEVPVWVQVGDKEVFYDDMLEFVQAFRSTGNSVDLSIDEDAPHDIIMMAKMLQFVDEAIKSAVKAGEFLKTVGSKK</sequence>
<dbReference type="OrthoDB" id="2152029at2759"/>
<dbReference type="Pfam" id="PF07859">
    <property type="entry name" value="Abhydrolase_3"/>
    <property type="match status" value="1"/>
</dbReference>
<keyword evidence="7" id="KW-1185">Reference proteome</keyword>
<comment type="caution">
    <text evidence="6">The sequence shown here is derived from an EMBL/GenBank/DDBJ whole genome shotgun (WGS) entry which is preliminary data.</text>
</comment>
<accession>A0A9P9AN74</accession>
<dbReference type="InterPro" id="IPR050300">
    <property type="entry name" value="GDXG_lipolytic_enzyme"/>
</dbReference>
<evidence type="ECO:0000313" key="7">
    <source>
        <dbReference type="Proteomes" id="UP000777438"/>
    </source>
</evidence>
<gene>
    <name evidence="6" type="ORF">B0T10DRAFT_575798</name>
</gene>